<keyword evidence="1" id="KW-0863">Zinc-finger</keyword>
<proteinExistence type="predicted"/>
<dbReference type="CDD" id="cd09272">
    <property type="entry name" value="RNase_HI_RT_Ty1"/>
    <property type="match status" value="1"/>
</dbReference>
<keyword evidence="1" id="KW-0479">Metal-binding</keyword>
<organism evidence="5 6">
    <name type="scientific">Tanacetum coccineum</name>
    <dbReference type="NCBI Taxonomy" id="301880"/>
    <lineage>
        <taxon>Eukaryota</taxon>
        <taxon>Viridiplantae</taxon>
        <taxon>Streptophyta</taxon>
        <taxon>Embryophyta</taxon>
        <taxon>Tracheophyta</taxon>
        <taxon>Spermatophyta</taxon>
        <taxon>Magnoliopsida</taxon>
        <taxon>eudicotyledons</taxon>
        <taxon>Gunneridae</taxon>
        <taxon>Pentapetalae</taxon>
        <taxon>asterids</taxon>
        <taxon>campanulids</taxon>
        <taxon>Asterales</taxon>
        <taxon>Asteraceae</taxon>
        <taxon>Asteroideae</taxon>
        <taxon>Anthemideae</taxon>
        <taxon>Anthemidinae</taxon>
        <taxon>Tanacetum</taxon>
    </lineage>
</organism>
<reference evidence="5" key="2">
    <citation type="submission" date="2022-01" db="EMBL/GenBank/DDBJ databases">
        <authorList>
            <person name="Yamashiro T."/>
            <person name="Shiraishi A."/>
            <person name="Satake H."/>
            <person name="Nakayama K."/>
        </authorList>
    </citation>
    <scope>NUCLEOTIDE SEQUENCE</scope>
</reference>
<dbReference type="PROSITE" id="PS50158">
    <property type="entry name" value="ZF_CCHC"/>
    <property type="match status" value="1"/>
</dbReference>
<dbReference type="Proteomes" id="UP001151760">
    <property type="component" value="Unassembled WGS sequence"/>
</dbReference>
<dbReference type="PANTHER" id="PTHR11439">
    <property type="entry name" value="GAG-POL-RELATED RETROTRANSPOSON"/>
    <property type="match status" value="1"/>
</dbReference>
<sequence>MDDLYNNLKIYEAEVMRSSSISQNTQNVAFVSSNSTGSTNEAVKTAHGAFAANSNANASTLPNVDSLSDAVIYSFFASQSNSSELDNEDLKQIDPDDLEKMDLKWQMAMLTMKARRFLKKTERNLGVNGTDTISFDKTKMQGTQESRQQIQGAYQKNCASSSRSSSSDTEISTCSKACLKSYETLKEHYDNLTKDFNKSQLNVGAYKAGLESVEARLDVYKKNEAVFEEDIKILKLDIMLRDNALTELRKKFEKAEKERDDLKLTLEKFENSSKNLSKLLDSQICDKFKSGVGYDSQVFDSQIFDSQVNDRYKTGEGYHAVPPPYTGNFMPPKPDLVLADKDEYVFSESATSVPSAATSEVKTSVSKPKSVSEPLIEDWISDSENENETEFKSKQRKPSFAKVEFVKSNEHVKIPRESVEKVENNKQAKYPRKNSQSPRGNKRNWNNLMTQKLGSNFEFKNKACYVCGSFNHLIKDCDFYEKKMVEKPVWNNASRVNHQNSQRLTHPHPKGNFVPKEQHMTRNKSYLSDYEEIDGGFVAFGRDPKGGKITGKSKISDTGFKLEFGRCDTECVVLSPGFKLLDENHVLFRVPRKDNMYSVDLKNIVPSKGLHNQIRVQKGKLGIIEAVRPMLADIQIAKPLSGLKQLILLVMSKTRYKAYENAGKARVETVPGKDYILLPFLTQDPPFSSSSKNSPDAGFKPSREEEKKDAEHLENVVYSTVNTASIEDTVIGENIVYGCVDDPNMPNLEEIVYSDDDEDVDAEADMTNLDTHILVSPTPTTRIHKDHPLEQIIRDIHSAPQTRKNDKKLEPKKVIQALTDPSWIEAMQDELLQFKLQKVWTLVDLPYGKRAIGTKWIYRNKKDERVVRIKAIRLFLAYASFKDFVVYQMDVKSAFLYGKIEEKVYVCQPLRFRDPEFPGRVYKRGTIDKTLFIKRVKGDILLVQVYVDDIIFGSTKKGLHVVISNDDGIFINQDKYVDEILKKFGFSTVKTASTPMETSKPLLKDAEAEDVDVHLYISMIGSLMYLTSSRPDIMFVVCACARFQVTPKVLHLYAVKRIFRYLKGQPKLGLWYSKDSSFDLEAYTDSDYAGASLDRKSTTGGCQFLRRRLISWQCKKQTVVANSTTEA</sequence>
<evidence type="ECO:0000256" key="2">
    <source>
        <dbReference type="SAM" id="Coils"/>
    </source>
</evidence>
<dbReference type="EMBL" id="BQNB010017690">
    <property type="protein sequence ID" value="GJT66160.1"/>
    <property type="molecule type" value="Genomic_DNA"/>
</dbReference>
<feature type="compositionally biased region" description="Acidic residues" evidence="3">
    <location>
        <begin position="376"/>
        <end position="388"/>
    </location>
</feature>
<dbReference type="InterPro" id="IPR013103">
    <property type="entry name" value="RVT_2"/>
</dbReference>
<feature type="compositionally biased region" description="Basic and acidic residues" evidence="3">
    <location>
        <begin position="701"/>
        <end position="710"/>
    </location>
</feature>
<feature type="region of interest" description="Disordered" evidence="3">
    <location>
        <begin position="136"/>
        <end position="169"/>
    </location>
</feature>
<evidence type="ECO:0000313" key="5">
    <source>
        <dbReference type="EMBL" id="GJT66160.1"/>
    </source>
</evidence>
<feature type="compositionally biased region" description="Polar residues" evidence="3">
    <location>
        <begin position="433"/>
        <end position="445"/>
    </location>
</feature>
<comment type="caution">
    <text evidence="5">The sequence shown here is derived from an EMBL/GenBank/DDBJ whole genome shotgun (WGS) entry which is preliminary data.</text>
</comment>
<keyword evidence="2" id="KW-0175">Coiled coil</keyword>
<evidence type="ECO:0000313" key="6">
    <source>
        <dbReference type="Proteomes" id="UP001151760"/>
    </source>
</evidence>
<gene>
    <name evidence="5" type="ORF">Tco_1017640</name>
</gene>
<dbReference type="Pfam" id="PF07727">
    <property type="entry name" value="RVT_2"/>
    <property type="match status" value="1"/>
</dbReference>
<protein>
    <submittedName>
        <fullName evidence="5">Ribonuclease H-like domain-containing protein</fullName>
    </submittedName>
</protein>
<evidence type="ECO:0000259" key="4">
    <source>
        <dbReference type="PROSITE" id="PS50158"/>
    </source>
</evidence>
<feature type="domain" description="CCHC-type" evidence="4">
    <location>
        <begin position="464"/>
        <end position="477"/>
    </location>
</feature>
<dbReference type="PANTHER" id="PTHR11439:SF495">
    <property type="entry name" value="REVERSE TRANSCRIPTASE, RNA-DEPENDENT DNA POLYMERASE-RELATED"/>
    <property type="match status" value="1"/>
</dbReference>
<name>A0ABQ5FS92_9ASTR</name>
<feature type="region of interest" description="Disordered" evidence="3">
    <location>
        <begin position="416"/>
        <end position="445"/>
    </location>
</feature>
<feature type="compositionally biased region" description="Basic and acidic residues" evidence="3">
    <location>
        <begin position="416"/>
        <end position="426"/>
    </location>
</feature>
<feature type="region of interest" description="Disordered" evidence="3">
    <location>
        <begin position="686"/>
        <end position="710"/>
    </location>
</feature>
<reference evidence="5" key="1">
    <citation type="journal article" date="2022" name="Int. J. Mol. Sci.">
        <title>Draft Genome of Tanacetum Coccineum: Genomic Comparison of Closely Related Tanacetum-Family Plants.</title>
        <authorList>
            <person name="Yamashiro T."/>
            <person name="Shiraishi A."/>
            <person name="Nakayama K."/>
            <person name="Satake H."/>
        </authorList>
    </citation>
    <scope>NUCLEOTIDE SEQUENCE</scope>
</reference>
<keyword evidence="1" id="KW-0862">Zinc</keyword>
<accession>A0ABQ5FS92</accession>
<keyword evidence="6" id="KW-1185">Reference proteome</keyword>
<feature type="region of interest" description="Disordered" evidence="3">
    <location>
        <begin position="376"/>
        <end position="395"/>
    </location>
</feature>
<dbReference type="SUPFAM" id="SSF56672">
    <property type="entry name" value="DNA/RNA polymerases"/>
    <property type="match status" value="1"/>
</dbReference>
<evidence type="ECO:0000256" key="1">
    <source>
        <dbReference type="PROSITE-ProRule" id="PRU00047"/>
    </source>
</evidence>
<evidence type="ECO:0000256" key="3">
    <source>
        <dbReference type="SAM" id="MobiDB-lite"/>
    </source>
</evidence>
<feature type="compositionally biased region" description="Polar residues" evidence="3">
    <location>
        <begin position="140"/>
        <end position="159"/>
    </location>
</feature>
<feature type="coiled-coil region" evidence="2">
    <location>
        <begin position="210"/>
        <end position="279"/>
    </location>
</feature>
<dbReference type="InterPro" id="IPR043502">
    <property type="entry name" value="DNA/RNA_pol_sf"/>
</dbReference>
<dbReference type="InterPro" id="IPR001878">
    <property type="entry name" value="Znf_CCHC"/>
</dbReference>